<accession>B9RSQ9</accession>
<reference evidence="2" key="1">
    <citation type="journal article" date="2010" name="Nat. Biotechnol.">
        <title>Draft genome sequence of the oilseed species Ricinus communis.</title>
        <authorList>
            <person name="Chan A.P."/>
            <person name="Crabtree J."/>
            <person name="Zhao Q."/>
            <person name="Lorenzi H."/>
            <person name="Orvis J."/>
            <person name="Puiu D."/>
            <person name="Melake-Berhan A."/>
            <person name="Jones K.M."/>
            <person name="Redman J."/>
            <person name="Chen G."/>
            <person name="Cahoon E.B."/>
            <person name="Gedil M."/>
            <person name="Stanke M."/>
            <person name="Haas B.J."/>
            <person name="Wortman J.R."/>
            <person name="Fraser-Liggett C.M."/>
            <person name="Ravel J."/>
            <person name="Rabinowicz P.D."/>
        </authorList>
    </citation>
    <scope>NUCLEOTIDE SEQUENCE [LARGE SCALE GENOMIC DNA]</scope>
    <source>
        <strain evidence="2">cv. Hale</strain>
    </source>
</reference>
<dbReference type="AlphaFoldDB" id="B9RSQ9"/>
<dbReference type="InterPro" id="IPR040397">
    <property type="entry name" value="SWAP"/>
</dbReference>
<organism evidence="1 2">
    <name type="scientific">Ricinus communis</name>
    <name type="common">Castor bean</name>
    <dbReference type="NCBI Taxonomy" id="3988"/>
    <lineage>
        <taxon>Eukaryota</taxon>
        <taxon>Viridiplantae</taxon>
        <taxon>Streptophyta</taxon>
        <taxon>Embryophyta</taxon>
        <taxon>Tracheophyta</taxon>
        <taxon>Spermatophyta</taxon>
        <taxon>Magnoliopsida</taxon>
        <taxon>eudicotyledons</taxon>
        <taxon>Gunneridae</taxon>
        <taxon>Pentapetalae</taxon>
        <taxon>rosids</taxon>
        <taxon>fabids</taxon>
        <taxon>Malpighiales</taxon>
        <taxon>Euphorbiaceae</taxon>
        <taxon>Acalyphoideae</taxon>
        <taxon>Acalypheae</taxon>
        <taxon>Ricinus</taxon>
    </lineage>
</organism>
<evidence type="ECO:0000313" key="2">
    <source>
        <dbReference type="Proteomes" id="UP000008311"/>
    </source>
</evidence>
<dbReference type="PANTHER" id="PTHR13161">
    <property type="entry name" value="SPLICING FACTOR SUPPRESSOR OF WHITE APRICOT"/>
    <property type="match status" value="1"/>
</dbReference>
<keyword evidence="2" id="KW-1185">Reference proteome</keyword>
<evidence type="ECO:0000313" key="1">
    <source>
        <dbReference type="EMBL" id="EEF45392.1"/>
    </source>
</evidence>
<gene>
    <name evidence="1" type="ORF">RCOM_0678020</name>
</gene>
<dbReference type="eggNOG" id="KOG1847">
    <property type="taxonomic scope" value="Eukaryota"/>
</dbReference>
<sequence length="232" mass="25353">MVLRDDSGTSITGASSVMNGVFEVRRWGCGITKEKFKMVIGKSKKDEKDLPSKATQPQVGVSVDATAVAAILQAATKGIKNPNLEILWKTLSSTGLGTSSEGGGSLLSSWPQNSNQKPDKNEYKAIAKTAALAVASKADSSEATLTREQKLKAERLRRAKMFAAMIKGGAALVKSESLHGQILRLFILWVEKGKVVQLRWKSILVIKLRTQKRKDWPMNKMNEDQKGVIDLD</sequence>
<dbReference type="EMBL" id="EQ973812">
    <property type="protein sequence ID" value="EEF45392.1"/>
    <property type="molecule type" value="Genomic_DNA"/>
</dbReference>
<name>B9RSQ9_RICCO</name>
<dbReference type="Proteomes" id="UP000008311">
    <property type="component" value="Unassembled WGS sequence"/>
</dbReference>
<dbReference type="STRING" id="3988.B9RSQ9"/>
<protein>
    <submittedName>
        <fullName evidence="1">Uncharacterized protein</fullName>
    </submittedName>
</protein>
<proteinExistence type="predicted"/>
<dbReference type="InParanoid" id="B9RSQ9"/>
<dbReference type="PANTHER" id="PTHR13161:SF15">
    <property type="entry name" value="SPLICING FACTOR, SUPPRESSOR OF WHITE-APRICOT HOMOLOG"/>
    <property type="match status" value="1"/>
</dbReference>